<accession>A0A5C5BC97</accession>
<feature type="region of interest" description="Disordered" evidence="1">
    <location>
        <begin position="1"/>
        <end position="27"/>
    </location>
</feature>
<feature type="compositionally biased region" description="Low complexity" evidence="1">
    <location>
        <begin position="240"/>
        <end position="249"/>
    </location>
</feature>
<reference evidence="2 3" key="1">
    <citation type="submission" date="2019-06" db="EMBL/GenBank/DDBJ databases">
        <title>Draft genome sequence of Miniimonas arenae KCTC 19750T isolated from sea sand.</title>
        <authorList>
            <person name="Park S.-J."/>
        </authorList>
    </citation>
    <scope>NUCLEOTIDE SEQUENCE [LARGE SCALE GENOMIC DNA]</scope>
    <source>
        <strain evidence="2 3">KCTC 19750</strain>
    </source>
</reference>
<dbReference type="AlphaFoldDB" id="A0A5C5BC97"/>
<feature type="region of interest" description="Disordered" evidence="1">
    <location>
        <begin position="947"/>
        <end position="971"/>
    </location>
</feature>
<comment type="caution">
    <text evidence="2">The sequence shown here is derived from an EMBL/GenBank/DDBJ whole genome shotgun (WGS) entry which is preliminary data.</text>
</comment>
<dbReference type="RefSeq" id="WP_180359710.1">
    <property type="nucleotide sequence ID" value="NZ_VENP01000020.1"/>
</dbReference>
<keyword evidence="3" id="KW-1185">Reference proteome</keyword>
<name>A0A5C5BC97_9MICO</name>
<sequence>MAGPAATPAWPPPRPQPANPTTDPALAGVTAQIHAAGHAAATHPTPQAQVGLAQAAAVPPAGDAMAQAHAAHVEGMAATKPGGFDKAAFVAAVRAAVAKAAPTNLDEADTFATSGRADGIRNEVKGQVAGGKQAAAGPVEAAVRTPSDPSVATPKEVTPLPPARAPPTPQVDAAAGMPGPAPGEQLALTGGPAQADRAMTDAQVTPEHLERSNEPALQEAAAARNAAHEHAAQAPGQVRAQEAATRAGARTGAAGQASAGLAGLVGAATAAHGAVAGTTASTTSRDEAERARITAQITATFEATKTEVEAILGGIDAKVTTAFDAGEGEARREFTARHQADMAAYKDERYSGITGAARWAEDLFTGLPPEADRIFQQARAGYEARMTEVIGTVADVVAGELETARTRIEAGRTKVRELVAEAPRALRQVAQDAAAEVGGRFDELTSAVDAKQQSLVDDLAARWTEARNAVDAEITAAQEQNRGLVDKAMDAVGGALRTVLELKAMFVGMLARAASAFTRILDDPIGFIGSFMTAVKQGFLQFGDHILTHLQKGLTGWLFGALAEAGIEIPESFDLKGILTLVGSLMGLTWSAVKARIAKLAPGVGAVIDAVESKIEVFQLLATQGLAGVWGWIKEKITDLKSLIMDPIMDFVRERIVMAGISWVIGALNPAGALVKIVQALVGVVTWISERGAALVDLVNTVIDAVVDIAGGGAGGVPGKIEAALGKSVPLVISFLANLLGLGGISEKIRSIVQRVQAPVTRALDAVIKGALKVAGPIIRAASAVAGTVKAKVAAGKAWVGEKVAAGKAWVGGKVAAGKAWVARLLRKTFTVGGQSHTLKAAQRSPGARVALTVASEEKSVEAHQQAAAKVATARNRPELAQEAIALIARAAQVEGQVAAGQDAAGAHPALAELAAMIQRVWARIGYQGEPPRESFADDGRAGVLGEVGRHADQGSRGYRGNDTREEKDRLESEHVVPRAWILAFVDNFLGLVRRGSRADRSLYRSMTTVMLYKGAADYKTERTKRSDNTAIAKLKALTSTQVGTNPGKNPAAVAAAVRSCFDGPIASRIQLTKQARDADHAQHARPGPPAPADSVIEGAAMRQLLDVLEFVARSLAAVPQTTSATRPGGRSGE</sequence>
<feature type="region of interest" description="Disordered" evidence="1">
    <location>
        <begin position="1074"/>
        <end position="1093"/>
    </location>
</feature>
<feature type="region of interest" description="Disordered" evidence="1">
    <location>
        <begin position="128"/>
        <end position="203"/>
    </location>
</feature>
<dbReference type="Proteomes" id="UP000313849">
    <property type="component" value="Unassembled WGS sequence"/>
</dbReference>
<organism evidence="2 3">
    <name type="scientific">Miniimonas arenae</name>
    <dbReference type="NCBI Taxonomy" id="676201"/>
    <lineage>
        <taxon>Bacteria</taxon>
        <taxon>Bacillati</taxon>
        <taxon>Actinomycetota</taxon>
        <taxon>Actinomycetes</taxon>
        <taxon>Micrococcales</taxon>
        <taxon>Beutenbergiaceae</taxon>
        <taxon>Miniimonas</taxon>
    </lineage>
</organism>
<feature type="region of interest" description="Disordered" evidence="1">
    <location>
        <begin position="224"/>
        <end position="249"/>
    </location>
</feature>
<proteinExistence type="predicted"/>
<feature type="compositionally biased region" description="Low complexity" evidence="1">
    <location>
        <begin position="128"/>
        <end position="137"/>
    </location>
</feature>
<evidence type="ECO:0000313" key="2">
    <source>
        <dbReference type="EMBL" id="TNU74853.1"/>
    </source>
</evidence>
<protein>
    <submittedName>
        <fullName evidence="2">Uncharacterized protein</fullName>
    </submittedName>
</protein>
<dbReference type="EMBL" id="VENP01000020">
    <property type="protein sequence ID" value="TNU74853.1"/>
    <property type="molecule type" value="Genomic_DNA"/>
</dbReference>
<feature type="compositionally biased region" description="Basic and acidic residues" evidence="1">
    <location>
        <begin position="948"/>
        <end position="971"/>
    </location>
</feature>
<evidence type="ECO:0000256" key="1">
    <source>
        <dbReference type="SAM" id="MobiDB-lite"/>
    </source>
</evidence>
<gene>
    <name evidence="2" type="ORF">FH969_06980</name>
</gene>
<feature type="compositionally biased region" description="Pro residues" evidence="1">
    <location>
        <begin position="9"/>
        <end position="18"/>
    </location>
</feature>
<evidence type="ECO:0000313" key="3">
    <source>
        <dbReference type="Proteomes" id="UP000313849"/>
    </source>
</evidence>
<feature type="compositionally biased region" description="Pro residues" evidence="1">
    <location>
        <begin position="159"/>
        <end position="169"/>
    </location>
</feature>